<organism evidence="1">
    <name type="scientific">marine sediment metagenome</name>
    <dbReference type="NCBI Taxonomy" id="412755"/>
    <lineage>
        <taxon>unclassified sequences</taxon>
        <taxon>metagenomes</taxon>
        <taxon>ecological metagenomes</taxon>
    </lineage>
</organism>
<dbReference type="AlphaFoldDB" id="A0A0F9PQ25"/>
<sequence>MVGQHGMKSKQRTQPTDLFCWSCLEQVVSLVISRLQDSDYPSKLFLCESCKRKWMRSQVLTFDEMTKEKFYRAKHKGAIR</sequence>
<proteinExistence type="predicted"/>
<name>A0A0F9PQ25_9ZZZZ</name>
<accession>A0A0F9PQ25</accession>
<dbReference type="EMBL" id="LAZR01005058">
    <property type="protein sequence ID" value="KKN03201.1"/>
    <property type="molecule type" value="Genomic_DNA"/>
</dbReference>
<comment type="caution">
    <text evidence="1">The sequence shown here is derived from an EMBL/GenBank/DDBJ whole genome shotgun (WGS) entry which is preliminary data.</text>
</comment>
<protein>
    <submittedName>
        <fullName evidence="1">Uncharacterized protein</fullName>
    </submittedName>
</protein>
<gene>
    <name evidence="1" type="ORF">LCGC14_1109950</name>
</gene>
<reference evidence="1" key="1">
    <citation type="journal article" date="2015" name="Nature">
        <title>Complex archaea that bridge the gap between prokaryotes and eukaryotes.</title>
        <authorList>
            <person name="Spang A."/>
            <person name="Saw J.H."/>
            <person name="Jorgensen S.L."/>
            <person name="Zaremba-Niedzwiedzka K."/>
            <person name="Martijn J."/>
            <person name="Lind A.E."/>
            <person name="van Eijk R."/>
            <person name="Schleper C."/>
            <person name="Guy L."/>
            <person name="Ettema T.J."/>
        </authorList>
    </citation>
    <scope>NUCLEOTIDE SEQUENCE</scope>
</reference>
<evidence type="ECO:0000313" key="1">
    <source>
        <dbReference type="EMBL" id="KKN03201.1"/>
    </source>
</evidence>